<proteinExistence type="predicted"/>
<dbReference type="Proteomes" id="UP000182062">
    <property type="component" value="Unassembled WGS sequence"/>
</dbReference>
<accession>A0A1J6VVJ5</accession>
<comment type="caution">
    <text evidence="1">The sequence shown here is derived from an EMBL/GenBank/DDBJ whole genome shotgun (WGS) entry which is preliminary data.</text>
</comment>
<organism evidence="1 2">
    <name type="scientific">Rossellomorea aquimaris</name>
    <dbReference type="NCBI Taxonomy" id="189382"/>
    <lineage>
        <taxon>Bacteria</taxon>
        <taxon>Bacillati</taxon>
        <taxon>Bacillota</taxon>
        <taxon>Bacilli</taxon>
        <taxon>Bacillales</taxon>
        <taxon>Bacillaceae</taxon>
        <taxon>Rossellomorea</taxon>
    </lineage>
</organism>
<dbReference type="EMBL" id="MINN01000117">
    <property type="protein sequence ID" value="OIU69822.1"/>
    <property type="molecule type" value="Genomic_DNA"/>
</dbReference>
<dbReference type="RefSeq" id="WP_071619926.1">
    <property type="nucleotide sequence ID" value="NZ_MINN01000117.1"/>
</dbReference>
<sequence>MSDKYYPSNLYIDTLKQSTNISTDLRHDIEMNEVDQFLKPLYLVNEYYGTSLTTMNSLSEDYCTSLELGLNVSQEFHTDFEYIFYAQNEPDYRTLNSPLAPILEHSNFQYTNFLGMTHLDYVSGLEGLKLIDHLFKGNALFLITESPIGGNRNSFNQIIGGSSVGITLNRSEGIKVNCIMSKVSHHNGKHDPDAFYSEINSFYDEFSEDIDSEYVLIQSTVPTGGLSFKEKLFVRENERDIDFLSNDSWITFTELLGRGSISGSVTLISTDHQHRVCFCNVGIGGES</sequence>
<reference evidence="1 2" key="1">
    <citation type="submission" date="2016-09" db="EMBL/GenBank/DDBJ databases">
        <title>Bacillus aquimaris SAMM genome sequence reveals colonization and biosurfactant production capacities.</title>
        <authorList>
            <person name="Waghmode S.R."/>
            <person name="Suryavanshi M.V."/>
        </authorList>
    </citation>
    <scope>NUCLEOTIDE SEQUENCE [LARGE SCALE GENOMIC DNA]</scope>
    <source>
        <strain evidence="1 2">SAMM</strain>
    </source>
</reference>
<keyword evidence="2" id="KW-1185">Reference proteome</keyword>
<protein>
    <submittedName>
        <fullName evidence="1">Uncharacterized protein</fullName>
    </submittedName>
</protein>
<evidence type="ECO:0000313" key="1">
    <source>
        <dbReference type="EMBL" id="OIU69822.1"/>
    </source>
</evidence>
<name>A0A1J6VVJ5_9BACI</name>
<dbReference type="AlphaFoldDB" id="A0A1J6VVJ5"/>
<evidence type="ECO:0000313" key="2">
    <source>
        <dbReference type="Proteomes" id="UP000182062"/>
    </source>
</evidence>
<gene>
    <name evidence="1" type="ORF">BHE18_02625</name>
</gene>